<protein>
    <submittedName>
        <fullName evidence="3">Flagellar brake protein YcgR</fullName>
    </submittedName>
</protein>
<dbReference type="InterPro" id="IPR009875">
    <property type="entry name" value="PilZ_domain"/>
</dbReference>
<evidence type="ECO:0000313" key="4">
    <source>
        <dbReference type="Proteomes" id="UP000237319"/>
    </source>
</evidence>
<feature type="domain" description="Type III secretion system flagellar brake protein YcgR PilZN" evidence="2">
    <location>
        <begin position="10"/>
        <end position="96"/>
    </location>
</feature>
<evidence type="ECO:0000313" key="3">
    <source>
        <dbReference type="EMBL" id="POZ57216.1"/>
    </source>
</evidence>
<dbReference type="EMBL" id="PGLV01000001">
    <property type="protein sequence ID" value="POZ57216.1"/>
    <property type="molecule type" value="Genomic_DNA"/>
</dbReference>
<keyword evidence="3" id="KW-0966">Cell projection</keyword>
<evidence type="ECO:0000259" key="2">
    <source>
        <dbReference type="Pfam" id="PF12945"/>
    </source>
</evidence>
<name>A0A2S5D2A8_LYSSH</name>
<dbReference type="SUPFAM" id="SSF141371">
    <property type="entry name" value="PilZ domain-like"/>
    <property type="match status" value="1"/>
</dbReference>
<dbReference type="Pfam" id="PF07238">
    <property type="entry name" value="PilZ"/>
    <property type="match status" value="1"/>
</dbReference>
<organism evidence="3 4">
    <name type="scientific">Lysinibacillus sphaericus</name>
    <name type="common">Bacillus sphaericus</name>
    <dbReference type="NCBI Taxonomy" id="1421"/>
    <lineage>
        <taxon>Bacteria</taxon>
        <taxon>Bacillati</taxon>
        <taxon>Bacillota</taxon>
        <taxon>Bacilli</taxon>
        <taxon>Bacillales</taxon>
        <taxon>Bacillaceae</taxon>
        <taxon>Lysinibacillus</taxon>
    </lineage>
</organism>
<proteinExistence type="predicted"/>
<accession>A0A2S5D2A8</accession>
<feature type="domain" description="PilZ" evidence="1">
    <location>
        <begin position="105"/>
        <end position="210"/>
    </location>
</feature>
<gene>
    <name evidence="3" type="primary">ycgR</name>
    <name evidence="3" type="ORF">LYSIN_02000</name>
</gene>
<dbReference type="Pfam" id="PF12945">
    <property type="entry name" value="PilZNR"/>
    <property type="match status" value="1"/>
</dbReference>
<comment type="caution">
    <text evidence="3">The sequence shown here is derived from an EMBL/GenBank/DDBJ whole genome shotgun (WGS) entry which is preliminary data.</text>
</comment>
<dbReference type="Gene3D" id="2.40.10.220">
    <property type="entry name" value="predicted glycosyltransferase like domains"/>
    <property type="match status" value="1"/>
</dbReference>
<reference evidence="3 4" key="1">
    <citation type="submission" date="2017-11" db="EMBL/GenBank/DDBJ databases">
        <title>Genome sequence of Lysinibacillus sphaericus, a lignin-degrading bacteria isolated from municipal solid waste soil.</title>
        <authorList>
            <person name="Persinoti G.F."/>
            <person name="Paixao D.A."/>
            <person name="Bugg T.D."/>
            <person name="Squina F.M."/>
        </authorList>
    </citation>
    <scope>NUCLEOTIDE SEQUENCE [LARGE SCALE GENOMIC DNA]</scope>
    <source>
        <strain evidence="3 4">A1</strain>
    </source>
</reference>
<dbReference type="InterPro" id="IPR009926">
    <property type="entry name" value="T3SS_YcgR_PilZN"/>
</dbReference>
<dbReference type="GO" id="GO:0035438">
    <property type="term" value="F:cyclic-di-GMP binding"/>
    <property type="evidence" value="ECO:0007669"/>
    <property type="project" value="InterPro"/>
</dbReference>
<keyword evidence="4" id="KW-1185">Reference proteome</keyword>
<keyword evidence="3" id="KW-0282">Flagellum</keyword>
<keyword evidence="3" id="KW-0969">Cilium</keyword>
<evidence type="ECO:0000259" key="1">
    <source>
        <dbReference type="Pfam" id="PF07238"/>
    </source>
</evidence>
<dbReference type="AlphaFoldDB" id="A0A2S5D2A8"/>
<sequence length="225" mass="25934">MFGEMLMEIKIGTLLQLEPTYTERIEKFRCKVVEQKDNILYIDYPTNVVTKKTAFLIDGSEFRATFRTEDKLSYAFNTEVIGRKAGNIPMIMLHCPQEDEFIKIQRREYVRVDTPVDVAVQFNEFKYQLVTADISAGGIALILKGDVAFKDGDDVKLTIVLPFANGDVIYVVTEATVVKIFEKEDKTIATIQLTDTDDIDQQHIVRFCFERQLVNRRKELNPFDD</sequence>
<dbReference type="Proteomes" id="UP000237319">
    <property type="component" value="Unassembled WGS sequence"/>
</dbReference>